<feature type="domain" description="Kringle" evidence="5">
    <location>
        <begin position="75"/>
        <end position="150"/>
    </location>
</feature>
<dbReference type="PANTHER" id="PTHR24261:SF7">
    <property type="entry name" value="KRINGLE DOMAIN-CONTAINING PROTEIN"/>
    <property type="match status" value="1"/>
</dbReference>
<dbReference type="Pfam" id="PF00051">
    <property type="entry name" value="Kringle"/>
    <property type="match status" value="1"/>
</dbReference>
<dbReference type="Proteomes" id="UP000663848">
    <property type="component" value="Unassembled WGS sequence"/>
</dbReference>
<feature type="transmembrane region" description="Helical" evidence="4">
    <location>
        <begin position="6"/>
        <end position="24"/>
    </location>
</feature>
<dbReference type="SUPFAM" id="SSF57440">
    <property type="entry name" value="Kringle-like"/>
    <property type="match status" value="1"/>
</dbReference>
<dbReference type="Gene3D" id="2.40.20.10">
    <property type="entry name" value="Plasminogen Kringle 4"/>
    <property type="match status" value="1"/>
</dbReference>
<protein>
    <recommendedName>
        <fullName evidence="5">Kringle domain-containing protein</fullName>
    </recommendedName>
</protein>
<evidence type="ECO:0000259" key="5">
    <source>
        <dbReference type="PROSITE" id="PS50070"/>
    </source>
</evidence>
<evidence type="ECO:0000256" key="2">
    <source>
        <dbReference type="ARBA" id="ARBA00023157"/>
    </source>
</evidence>
<comment type="caution">
    <text evidence="6">The sequence shown here is derived from an EMBL/GenBank/DDBJ whole genome shotgun (WGS) entry which is preliminary data.</text>
</comment>
<dbReference type="EMBL" id="CAJOBR010000181">
    <property type="protein sequence ID" value="CAF4477125.1"/>
    <property type="molecule type" value="Genomic_DNA"/>
</dbReference>
<sequence>MPNIHISFLISRIFFLSYQLLLLLPEVRINILQLRAAMFLSLLTIIAIFGNLQGKPIISRNVSDCSITEDGILHYRGKHSFTKFEHECLPWIDFQTTSSDIVNEANFFDDQSIRAAENYCRNPNMNINGPWCYVQDEDDISMEGCDVCRSLSFRPTPSINVDSQEDVTVVSINNNFFHNVRDELRRYGVYIREKIMEIIDRMRQKFRQIKTSFSHYFKK</sequence>
<feature type="transmembrane region" description="Helical" evidence="4">
    <location>
        <begin position="36"/>
        <end position="54"/>
    </location>
</feature>
<dbReference type="AlphaFoldDB" id="A0A820TW89"/>
<dbReference type="SMART" id="SM00130">
    <property type="entry name" value="KR"/>
    <property type="match status" value="1"/>
</dbReference>
<name>A0A820TW89_9BILA</name>
<dbReference type="InterPro" id="IPR013806">
    <property type="entry name" value="Kringle-like"/>
</dbReference>
<organism evidence="6 7">
    <name type="scientific">Rotaria socialis</name>
    <dbReference type="NCBI Taxonomy" id="392032"/>
    <lineage>
        <taxon>Eukaryota</taxon>
        <taxon>Metazoa</taxon>
        <taxon>Spiralia</taxon>
        <taxon>Gnathifera</taxon>
        <taxon>Rotifera</taxon>
        <taxon>Eurotatoria</taxon>
        <taxon>Bdelloidea</taxon>
        <taxon>Philodinida</taxon>
        <taxon>Philodinidae</taxon>
        <taxon>Rotaria</taxon>
    </lineage>
</organism>
<keyword evidence="4" id="KW-0472">Membrane</keyword>
<keyword evidence="4" id="KW-1133">Transmembrane helix</keyword>
<accession>A0A820TW89</accession>
<keyword evidence="4" id="KW-0812">Transmembrane</keyword>
<evidence type="ECO:0000256" key="1">
    <source>
        <dbReference type="ARBA" id="ARBA00022572"/>
    </source>
</evidence>
<dbReference type="PANTHER" id="PTHR24261">
    <property type="entry name" value="PLASMINOGEN-RELATED"/>
    <property type="match status" value="1"/>
</dbReference>
<dbReference type="InterPro" id="IPR038178">
    <property type="entry name" value="Kringle_sf"/>
</dbReference>
<evidence type="ECO:0000313" key="7">
    <source>
        <dbReference type="Proteomes" id="UP000663848"/>
    </source>
</evidence>
<reference evidence="6" key="1">
    <citation type="submission" date="2021-02" db="EMBL/GenBank/DDBJ databases">
        <authorList>
            <person name="Nowell W R."/>
        </authorList>
    </citation>
    <scope>NUCLEOTIDE SEQUENCE</scope>
</reference>
<evidence type="ECO:0000256" key="4">
    <source>
        <dbReference type="SAM" id="Phobius"/>
    </source>
</evidence>
<evidence type="ECO:0000256" key="3">
    <source>
        <dbReference type="PROSITE-ProRule" id="PRU00121"/>
    </source>
</evidence>
<evidence type="ECO:0000313" key="6">
    <source>
        <dbReference type="EMBL" id="CAF4477125.1"/>
    </source>
</evidence>
<comment type="caution">
    <text evidence="3">Lacks conserved residue(s) required for the propagation of feature annotation.</text>
</comment>
<dbReference type="InterPro" id="IPR000001">
    <property type="entry name" value="Kringle"/>
</dbReference>
<dbReference type="PROSITE" id="PS00021">
    <property type="entry name" value="KRINGLE_1"/>
    <property type="match status" value="1"/>
</dbReference>
<gene>
    <name evidence="6" type="ORF">QYT958_LOCUS2717</name>
</gene>
<keyword evidence="2" id="KW-1015">Disulfide bond</keyword>
<dbReference type="InterPro" id="IPR050759">
    <property type="entry name" value="Serine_protease_kringle"/>
</dbReference>
<proteinExistence type="predicted"/>
<dbReference type="InterPro" id="IPR018056">
    <property type="entry name" value="Kringle_CS"/>
</dbReference>
<dbReference type="PROSITE" id="PS50070">
    <property type="entry name" value="KRINGLE_2"/>
    <property type="match status" value="1"/>
</dbReference>
<keyword evidence="1 3" id="KW-0420">Kringle</keyword>